<accession>A0A1K1MA77</accession>
<dbReference type="EMBL" id="FPJE01000002">
    <property type="protein sequence ID" value="SFW20011.1"/>
    <property type="molecule type" value="Genomic_DNA"/>
</dbReference>
<evidence type="ECO:0000313" key="4">
    <source>
        <dbReference type="Proteomes" id="UP000182248"/>
    </source>
</evidence>
<keyword evidence="1" id="KW-0560">Oxidoreductase</keyword>
<dbReference type="InterPro" id="IPR036812">
    <property type="entry name" value="NAD(P)_OxRdtase_dom_sf"/>
</dbReference>
<dbReference type="Gene3D" id="3.20.20.100">
    <property type="entry name" value="NADP-dependent oxidoreductase domain"/>
    <property type="match status" value="1"/>
</dbReference>
<organism evidence="3 4">
    <name type="scientific">Sinomicrobium oceani</name>
    <dbReference type="NCBI Taxonomy" id="1150368"/>
    <lineage>
        <taxon>Bacteria</taxon>
        <taxon>Pseudomonadati</taxon>
        <taxon>Bacteroidota</taxon>
        <taxon>Flavobacteriia</taxon>
        <taxon>Flavobacteriales</taxon>
        <taxon>Flavobacteriaceae</taxon>
        <taxon>Sinomicrobium</taxon>
    </lineage>
</organism>
<dbReference type="RefSeq" id="WP_072315797.1">
    <property type="nucleotide sequence ID" value="NZ_FPJE01000002.1"/>
</dbReference>
<dbReference type="PRINTS" id="PR00069">
    <property type="entry name" value="ALDKETRDTASE"/>
</dbReference>
<feature type="domain" description="NADP-dependent oxidoreductase" evidence="2">
    <location>
        <begin position="17"/>
        <end position="303"/>
    </location>
</feature>
<dbReference type="STRING" id="1150368.SAMN02927921_00510"/>
<name>A0A1K1MA77_9FLAO</name>
<dbReference type="AlphaFoldDB" id="A0A1K1MA77"/>
<evidence type="ECO:0000313" key="3">
    <source>
        <dbReference type="EMBL" id="SFW20011.1"/>
    </source>
</evidence>
<dbReference type="PANTHER" id="PTHR43364">
    <property type="entry name" value="NADH-SPECIFIC METHYLGLYOXAL REDUCTASE-RELATED"/>
    <property type="match status" value="1"/>
</dbReference>
<sequence length="319" mass="35289">MKYKLFGSNTGLYASEVILGAANFGTRKGYGATPEESKKILSAYANAGGNFIDISDLYQFGEAEEIVGDFLKNQRNNCIICTKYTKSSEINPAKSNYGNHRKSMKQAVEASLKRLKTDYIDIYMPHFDDGVTPMEEIIRGLEDLVKEGKILYTGLTNFPAWKVASIASRTNLTALQIEYNLLQRTADREFHPMAEEFGLGTMIYSPLAGGQLTGKYRNGASGRLNLGSDSEYTEDDRTKKIIDELVVIAKEINATAGQIAFAWVLSKNVFPLIGARKLSHFEDSLQATTIPLTQEQIISLDNLSNVSLGYPHDLLATVQ</sequence>
<evidence type="ECO:0000259" key="2">
    <source>
        <dbReference type="Pfam" id="PF00248"/>
    </source>
</evidence>
<dbReference type="OrthoDB" id="9773828at2"/>
<dbReference type="GO" id="GO:0005829">
    <property type="term" value="C:cytosol"/>
    <property type="evidence" value="ECO:0007669"/>
    <property type="project" value="TreeGrafter"/>
</dbReference>
<dbReference type="InterPro" id="IPR020471">
    <property type="entry name" value="AKR"/>
</dbReference>
<evidence type="ECO:0000256" key="1">
    <source>
        <dbReference type="ARBA" id="ARBA00023002"/>
    </source>
</evidence>
<dbReference type="GO" id="GO:0016491">
    <property type="term" value="F:oxidoreductase activity"/>
    <property type="evidence" value="ECO:0007669"/>
    <property type="project" value="UniProtKB-KW"/>
</dbReference>
<dbReference type="PANTHER" id="PTHR43364:SF4">
    <property type="entry name" value="NAD(P)-LINKED OXIDOREDUCTASE SUPERFAMILY PROTEIN"/>
    <property type="match status" value="1"/>
</dbReference>
<protein>
    <submittedName>
        <fullName evidence="3">Predicted oxidoreductase</fullName>
    </submittedName>
</protein>
<reference evidence="3 4" key="1">
    <citation type="submission" date="2016-11" db="EMBL/GenBank/DDBJ databases">
        <authorList>
            <person name="Jaros S."/>
            <person name="Januszkiewicz K."/>
            <person name="Wedrychowicz H."/>
        </authorList>
    </citation>
    <scope>NUCLEOTIDE SEQUENCE [LARGE SCALE GENOMIC DNA]</scope>
    <source>
        <strain evidence="3 4">CGMCC 1.12145</strain>
    </source>
</reference>
<dbReference type="SUPFAM" id="SSF51430">
    <property type="entry name" value="NAD(P)-linked oxidoreductase"/>
    <property type="match status" value="1"/>
</dbReference>
<dbReference type="Pfam" id="PF00248">
    <property type="entry name" value="Aldo_ket_red"/>
    <property type="match status" value="1"/>
</dbReference>
<dbReference type="InterPro" id="IPR050523">
    <property type="entry name" value="AKR_Detox_Biosynth"/>
</dbReference>
<dbReference type="InterPro" id="IPR023210">
    <property type="entry name" value="NADP_OxRdtase_dom"/>
</dbReference>
<keyword evidence="4" id="KW-1185">Reference proteome</keyword>
<gene>
    <name evidence="3" type="ORF">SAMN02927921_00510</name>
</gene>
<proteinExistence type="predicted"/>
<dbReference type="Proteomes" id="UP000182248">
    <property type="component" value="Unassembled WGS sequence"/>
</dbReference>